<dbReference type="GO" id="GO:0005634">
    <property type="term" value="C:nucleus"/>
    <property type="evidence" value="ECO:0007669"/>
    <property type="project" value="TreeGrafter"/>
</dbReference>
<feature type="compositionally biased region" description="Low complexity" evidence="5">
    <location>
        <begin position="76"/>
        <end position="85"/>
    </location>
</feature>
<comment type="similarity">
    <text evidence="1">Belongs to the BLM10 family.</text>
</comment>
<dbReference type="GO" id="GO:0070628">
    <property type="term" value="F:proteasome binding"/>
    <property type="evidence" value="ECO:0007669"/>
    <property type="project" value="InterPro"/>
</dbReference>
<accession>A0A2V3IYE4</accession>
<feature type="region of interest" description="Disordered" evidence="5">
    <location>
        <begin position="1246"/>
        <end position="1267"/>
    </location>
</feature>
<dbReference type="InterPro" id="IPR011989">
    <property type="entry name" value="ARM-like"/>
</dbReference>
<organism evidence="8 9">
    <name type="scientific">Gracilariopsis chorda</name>
    <dbReference type="NCBI Taxonomy" id="448386"/>
    <lineage>
        <taxon>Eukaryota</taxon>
        <taxon>Rhodophyta</taxon>
        <taxon>Florideophyceae</taxon>
        <taxon>Rhodymeniophycidae</taxon>
        <taxon>Gracilariales</taxon>
        <taxon>Gracilariaceae</taxon>
        <taxon>Gracilariopsis</taxon>
    </lineage>
</organism>
<feature type="compositionally biased region" description="Basic and acidic residues" evidence="5">
    <location>
        <begin position="1672"/>
        <end position="1696"/>
    </location>
</feature>
<dbReference type="Pfam" id="PF16507">
    <property type="entry name" value="HEAT_PSME4_mid"/>
    <property type="match status" value="2"/>
</dbReference>
<feature type="domain" description="Proteasome activator Blm10 middle HEAT repeats region" evidence="7">
    <location>
        <begin position="369"/>
        <end position="562"/>
    </location>
</feature>
<dbReference type="GO" id="GO:0005829">
    <property type="term" value="C:cytosol"/>
    <property type="evidence" value="ECO:0007669"/>
    <property type="project" value="TreeGrafter"/>
</dbReference>
<evidence type="ECO:0000256" key="3">
    <source>
        <dbReference type="ARBA" id="ARBA00022763"/>
    </source>
</evidence>
<feature type="region of interest" description="Disordered" evidence="5">
    <location>
        <begin position="68"/>
        <end position="95"/>
    </location>
</feature>
<keyword evidence="8" id="KW-0647">Proteasome</keyword>
<dbReference type="Pfam" id="PF11919">
    <property type="entry name" value="PSME4_C"/>
    <property type="match status" value="1"/>
</dbReference>
<feature type="region of interest" description="Disordered" evidence="5">
    <location>
        <begin position="1664"/>
        <end position="1696"/>
    </location>
</feature>
<keyword evidence="2" id="KW-0677">Repeat</keyword>
<protein>
    <submittedName>
        <fullName evidence="8">Proteasome activator complex subunit 4A</fullName>
    </submittedName>
</protein>
<dbReference type="SUPFAM" id="SSF48371">
    <property type="entry name" value="ARM repeat"/>
    <property type="match status" value="2"/>
</dbReference>
<feature type="compositionally biased region" description="Polar residues" evidence="5">
    <location>
        <begin position="1082"/>
        <end position="1093"/>
    </location>
</feature>
<dbReference type="GO" id="GO:0000502">
    <property type="term" value="C:proteasome complex"/>
    <property type="evidence" value="ECO:0007669"/>
    <property type="project" value="UniProtKB-KW"/>
</dbReference>
<dbReference type="InterPro" id="IPR032430">
    <property type="entry name" value="Blm10_mid"/>
</dbReference>
<dbReference type="Gene3D" id="1.25.10.10">
    <property type="entry name" value="Leucine-rich Repeat Variant"/>
    <property type="match status" value="1"/>
</dbReference>
<dbReference type="PANTHER" id="PTHR32170">
    <property type="entry name" value="PROTEASOME ACTIVATOR COMPLEX SUBUNIT 4"/>
    <property type="match status" value="1"/>
</dbReference>
<evidence type="ECO:0000313" key="9">
    <source>
        <dbReference type="Proteomes" id="UP000247409"/>
    </source>
</evidence>
<evidence type="ECO:0000256" key="2">
    <source>
        <dbReference type="ARBA" id="ARBA00022737"/>
    </source>
</evidence>
<dbReference type="InterPro" id="IPR021843">
    <property type="entry name" value="PSME4_C"/>
</dbReference>
<dbReference type="Proteomes" id="UP000247409">
    <property type="component" value="Unassembled WGS sequence"/>
</dbReference>
<dbReference type="PANTHER" id="PTHR32170:SF3">
    <property type="entry name" value="PROTEASOME ACTIVATOR COMPLEX SUBUNIT 4"/>
    <property type="match status" value="1"/>
</dbReference>
<evidence type="ECO:0000256" key="5">
    <source>
        <dbReference type="SAM" id="MobiDB-lite"/>
    </source>
</evidence>
<keyword evidence="9" id="KW-1185">Reference proteome</keyword>
<dbReference type="InterPro" id="IPR035309">
    <property type="entry name" value="PSME4"/>
</dbReference>
<feature type="region of interest" description="Disordered" evidence="5">
    <location>
        <begin position="1081"/>
        <end position="1100"/>
    </location>
</feature>
<evidence type="ECO:0000313" key="8">
    <source>
        <dbReference type="EMBL" id="PXF47172.1"/>
    </source>
</evidence>
<dbReference type="STRING" id="448386.A0A2V3IYE4"/>
<keyword evidence="3" id="KW-0227">DNA damage</keyword>
<sequence>MPRPIVENDQAMADVHDTLNPEDDIDDDQVLQRYNSQLPPSYRSALHNERNLLNRALHTIATAILSAPEACPPSTSPQTQSDSPDPLQPSSPPLVAEGYQSALERDLAALEKGIARYMDLKHAFEPHEFPFFVNLMIRGALSPSVDMGLRSKLARCASRIMGKRLCTLPDGIPWRVIMKRVIEVHIDCVDGSPYVGRDVRDSHCRNLVSLLTKSRNFLTPDDSAERIWNHFAPNLTTKNVDDNFKQLLLLSHVLPTRGQSWSAWVPQGMAIWQSMSCSSDWDSIWMGMFARLARQQPCMHDFSPYLSWVYTRMTSAFPLPLGPYASHGQIDRHCPSYLDFLLDGKTISSFATFAVYSLSPQYPDALSYLERFFTLIANYFHPSNSGSWSNSIGTFLSNVASHLASRVNEERNATKADVNERVFSARNQKGVAPSEHRLTPEIIDKLVDILRPLIHHGLHSKVTSLSLHAANAGKEMALVNPEKVVEPLLVEAADGLLSVSSPHRNFAALKLLAALTPVFLDPDICPTGGNYLTQALELTLPGIDPNDLGKTEYALKFIAGAAARLQSSLAEEHPLELDEFLDDYIRQVLDRIFSLLESLEAPPKKNRNGYYVSGDSQLSFYMFSVAIENLFAALPGKAAESAAYRIAQKLTGSACTNGMKYYGALVRTAAAAAALFRGGSSVSIFVPSLIQSILDDDDSAAETSKKCLATVAESELVWRIRMLAQACRSVGSGIGEHLDEIVLIIRLAMDKSSRPIYKAGGRLLRGVLEGLTSVQMEFGPGNREETEPRKDGGIYDFDWRVPTGEEWKHGERLIEIFIKRAEELCAYDANDKEMKSFTTDRDVLFRVLRLLHAIQRGGRWLFGGAMPDRFRKLDKYCSSDETMTKADALLVLKRPVRAGLGGERSESNGHEFATAMWTRVYTLISRIMDKVKRSRPDDGALLYRCLEPLELAHEPFRKGDRSRQTMYASRSYKSYYRSVTSAKRPFGSEGGVGRAMPRFIIKLRIEAHHDMRLSLGARGGAGALSTVEGLVSQLSEMALNDFPRVRSEARGVLTRALRIVRPHVRKRKIHYILDSLRRAASGSKQGNGSVSKNGSKDTDVVMGTKNDVLESSTGDQGDALDKNAASSKKGDVSYEQIIGTASVLRSAAISPIIMRDWSLFTLMMKTILFAMSKAERIDGANALIVLFAKLSALVRPLRLDALRLVGEDFQSIPDHPCNEAEEKDLLERQKHAEDLSEHLINLLHQTNSKPTQPSPGSTSNGEVQPLKPKNAHWKSQLQVAAVMYFLLRDDRHPLPAVADFFVRSMVSDIVGLRQLSFRAVALMLALGERMTANSNKDIQQKTISGVNVGTTGNSAVATVSSLFSSKEYVRKLIQTLALDFDDGSDGGTRRRFNLMALGGLSFTFMARTNDGEQCWMLYGGRQWPTSWYPRSKDSLNLVRVRYYEAFARVFGKSFYEAAIPTLTDLVETIRIKQERIIDGVKDEDVKVVVGELLAGLCRGLSASECEEGIQAALEQQAVNLLSEFSGPTGKVNGGTVIRLISTSDENTIGHVVKTGLLNWLFESKPLIVGMGESPVAHLQSRRLRYLHSCVCDITDPNDPRMIRFTKDLTQPLVEKVGFDHELKTVREELAKCLALIAVNPPQDYRSIFDKNFESLLNRLRMMEDESVEEEGDNGKKREADEKEGGEGEVEEAKKSRSRQRETLCRFVSTSQWNGQAQGFEAWVARVIPALFSCYNDSNPERVSHARMSLSFIAQGSYSLDVIHEIVSATESTAKDLRWKVRSGIPGFLQVFAFTNLFRARAETMKKLRDIGIGLLSDPSLEVRQGAAMTFVTIIRDATSEMVEEVRAKCTKVLQETRQKRRRRGAKREPIDPDTIRKRHGAVLGLFSMVISCPYTVPTWMPQVLVDLSGSVNDPPPISTDVRKLFADFMRTHRDEWQTHKEKFTADQLEIVSELTVSPSYYA</sequence>
<feature type="domain" description="Proteasome activator complex subunit 4 C-terminal" evidence="6">
    <location>
        <begin position="1876"/>
        <end position="1962"/>
    </location>
</feature>
<name>A0A2V3IYE4_9FLOR</name>
<feature type="compositionally biased region" description="Polar residues" evidence="5">
    <location>
        <begin position="1246"/>
        <end position="1262"/>
    </location>
</feature>
<dbReference type="InterPro" id="IPR016024">
    <property type="entry name" value="ARM-type_fold"/>
</dbReference>
<gene>
    <name evidence="8" type="ORF">BWQ96_03114</name>
</gene>
<comment type="caution">
    <text evidence="8">The sequence shown here is derived from an EMBL/GenBank/DDBJ whole genome shotgun (WGS) entry which is preliminary data.</text>
</comment>
<reference evidence="8 9" key="1">
    <citation type="journal article" date="2018" name="Mol. Biol. Evol.">
        <title>Analysis of the draft genome of the red seaweed Gracilariopsis chorda provides insights into genome size evolution in Rhodophyta.</title>
        <authorList>
            <person name="Lee J."/>
            <person name="Yang E.C."/>
            <person name="Graf L."/>
            <person name="Yang J.H."/>
            <person name="Qiu H."/>
            <person name="Zel Zion U."/>
            <person name="Chan C.X."/>
            <person name="Stephens T.G."/>
            <person name="Weber A.P.M."/>
            <person name="Boo G.H."/>
            <person name="Boo S.M."/>
            <person name="Kim K.M."/>
            <person name="Shin Y."/>
            <person name="Jung M."/>
            <person name="Lee S.J."/>
            <person name="Yim H.S."/>
            <person name="Lee J.H."/>
            <person name="Bhattacharya D."/>
            <person name="Yoon H.S."/>
        </authorList>
    </citation>
    <scope>NUCLEOTIDE SEQUENCE [LARGE SCALE GENOMIC DNA]</scope>
    <source>
        <strain evidence="8 9">SKKU-2015</strain>
        <tissue evidence="8">Whole body</tissue>
    </source>
</reference>
<feature type="domain" description="Proteasome activator Blm10 middle HEAT repeats region" evidence="7">
    <location>
        <begin position="581"/>
        <end position="821"/>
    </location>
</feature>
<keyword evidence="4" id="KW-0234">DNA repair</keyword>
<dbReference type="GO" id="GO:0016504">
    <property type="term" value="F:peptidase activator activity"/>
    <property type="evidence" value="ECO:0007669"/>
    <property type="project" value="InterPro"/>
</dbReference>
<evidence type="ECO:0000256" key="1">
    <source>
        <dbReference type="ARBA" id="ARBA00005739"/>
    </source>
</evidence>
<dbReference type="OrthoDB" id="2266at2759"/>
<proteinExistence type="inferred from homology"/>
<evidence type="ECO:0000259" key="6">
    <source>
        <dbReference type="Pfam" id="PF11919"/>
    </source>
</evidence>
<dbReference type="GO" id="GO:0010499">
    <property type="term" value="P:proteasomal ubiquitin-independent protein catabolic process"/>
    <property type="evidence" value="ECO:0007669"/>
    <property type="project" value="TreeGrafter"/>
</dbReference>
<dbReference type="EMBL" id="NBIV01000028">
    <property type="protein sequence ID" value="PXF47172.1"/>
    <property type="molecule type" value="Genomic_DNA"/>
</dbReference>
<evidence type="ECO:0000256" key="4">
    <source>
        <dbReference type="ARBA" id="ARBA00023204"/>
    </source>
</evidence>
<evidence type="ECO:0000259" key="7">
    <source>
        <dbReference type="Pfam" id="PF16507"/>
    </source>
</evidence>
<dbReference type="GO" id="GO:0006281">
    <property type="term" value="P:DNA repair"/>
    <property type="evidence" value="ECO:0007669"/>
    <property type="project" value="UniProtKB-KW"/>
</dbReference>